<dbReference type="Proteomes" id="UP000290870">
    <property type="component" value="Unassembled WGS sequence"/>
</dbReference>
<evidence type="ECO:0000313" key="2">
    <source>
        <dbReference type="Proteomes" id="UP000290870"/>
    </source>
</evidence>
<accession>A0A4Q0ZHE2</accession>
<proteinExistence type="predicted"/>
<reference evidence="1 2" key="1">
    <citation type="submission" date="2017-10" db="EMBL/GenBank/DDBJ databases">
        <title>Genomics of the genus Arcobacter.</title>
        <authorList>
            <person name="Perez-Cataluna A."/>
            <person name="Figueras M.J."/>
        </authorList>
    </citation>
    <scope>NUCLEOTIDE SEQUENCE [LARGE SCALE GENOMIC DNA]</scope>
    <source>
        <strain evidence="1 2">F26</strain>
    </source>
</reference>
<name>A0A4Q0ZHE2_9BACT</name>
<gene>
    <name evidence="1" type="ORF">CRU90_01100</name>
</gene>
<dbReference type="EMBL" id="PDJZ01000001">
    <property type="protein sequence ID" value="RXJ85889.1"/>
    <property type="molecule type" value="Genomic_DNA"/>
</dbReference>
<comment type="caution">
    <text evidence="1">The sequence shown here is derived from an EMBL/GenBank/DDBJ whole genome shotgun (WGS) entry which is preliminary data.</text>
</comment>
<dbReference type="RefSeq" id="WP_128985422.1">
    <property type="nucleotide sequence ID" value="NZ_PDJZ01000001.1"/>
</dbReference>
<organism evidence="1 2">
    <name type="scientific">Arcobacter cloacae</name>
    <dbReference type="NCBI Taxonomy" id="1054034"/>
    <lineage>
        <taxon>Bacteria</taxon>
        <taxon>Pseudomonadati</taxon>
        <taxon>Campylobacterota</taxon>
        <taxon>Epsilonproteobacteria</taxon>
        <taxon>Campylobacterales</taxon>
        <taxon>Arcobacteraceae</taxon>
        <taxon>Arcobacter</taxon>
    </lineage>
</organism>
<evidence type="ECO:0000313" key="1">
    <source>
        <dbReference type="EMBL" id="RXJ85889.1"/>
    </source>
</evidence>
<dbReference type="AlphaFoldDB" id="A0A4Q0ZHE2"/>
<protein>
    <submittedName>
        <fullName evidence="1">Uncharacterized protein</fullName>
    </submittedName>
</protein>
<sequence length="65" mass="8062">MKMENFNLNDCMDYKRRKDFLKWLKKFVKSKKKEKDSKNSSTNFSIFKYIRFKVNNLDYEPILRA</sequence>